<feature type="region of interest" description="Disordered" evidence="1">
    <location>
        <begin position="1"/>
        <end position="20"/>
    </location>
</feature>
<dbReference type="Pfam" id="PF00849">
    <property type="entry name" value="PseudoU_synth_2"/>
    <property type="match status" value="1"/>
</dbReference>
<protein>
    <submittedName>
        <fullName evidence="3">Pseudouridine synthase</fullName>
    </submittedName>
</protein>
<evidence type="ECO:0000313" key="4">
    <source>
        <dbReference type="Proteomes" id="UP000269265"/>
    </source>
</evidence>
<name>A0A426VB66_9BURK</name>
<evidence type="ECO:0000256" key="1">
    <source>
        <dbReference type="SAM" id="MobiDB-lite"/>
    </source>
</evidence>
<dbReference type="GO" id="GO:0003723">
    <property type="term" value="F:RNA binding"/>
    <property type="evidence" value="ECO:0007669"/>
    <property type="project" value="InterPro"/>
</dbReference>
<dbReference type="AlphaFoldDB" id="A0A426VB66"/>
<dbReference type="Gene3D" id="3.30.2350.10">
    <property type="entry name" value="Pseudouridine synthase"/>
    <property type="match status" value="1"/>
</dbReference>
<dbReference type="Proteomes" id="UP000269265">
    <property type="component" value="Unassembled WGS sequence"/>
</dbReference>
<sequence>MTRPARPPLPTRDGVSPSSVALPSGPWATVLDFMAERLPAVSRDGWRQRMAIGDVVDDQGQPVPPHAPYRPQSRLHYWRALPFEHPIPFEEHIVFQDAHLVIADKPHFLPLTPKGRYVQETLLVRLKRRLGIDTLVPMHRLDRETAGLVAFTVQPASRDAYQALFRQQQVHKVYEAVAPFRADLPLPQRHCSRLVESDHFMAMTEVPGEPNSDTLIELLDTRHGQGLYRLSPRTGKRHQLRAHLHALGIPIVNDRIYPVLQPADAPDATPNWDHPLQLLARHLAFTDPVTCQPRAFTSQRSLDWPPSPRPAHA</sequence>
<dbReference type="OrthoDB" id="9785808at2"/>
<proteinExistence type="predicted"/>
<dbReference type="RefSeq" id="WP_125243518.1">
    <property type="nucleotide sequence ID" value="NZ_RSED01000008.1"/>
</dbReference>
<evidence type="ECO:0000313" key="3">
    <source>
        <dbReference type="EMBL" id="RRS04114.1"/>
    </source>
</evidence>
<feature type="compositionally biased region" description="Pro residues" evidence="1">
    <location>
        <begin position="1"/>
        <end position="10"/>
    </location>
</feature>
<accession>A0A426VB66</accession>
<reference evidence="3 4" key="1">
    <citation type="submission" date="2018-12" db="EMBL/GenBank/DDBJ databases">
        <title>The whole draft genome of Aquabacterium sp. SJQ9.</title>
        <authorList>
            <person name="Sun L."/>
            <person name="Gao X."/>
            <person name="Chen W."/>
            <person name="Huang K."/>
        </authorList>
    </citation>
    <scope>NUCLEOTIDE SEQUENCE [LARGE SCALE GENOMIC DNA]</scope>
    <source>
        <strain evidence="3 4">SJQ9</strain>
    </source>
</reference>
<keyword evidence="4" id="KW-1185">Reference proteome</keyword>
<dbReference type="PANTHER" id="PTHR21600:SF84">
    <property type="entry name" value="PSEUDOURIDINE SYNTHASE RSUA_RLUA-LIKE DOMAIN-CONTAINING PROTEIN"/>
    <property type="match status" value="1"/>
</dbReference>
<dbReference type="GO" id="GO:0009982">
    <property type="term" value="F:pseudouridine synthase activity"/>
    <property type="evidence" value="ECO:0007669"/>
    <property type="project" value="InterPro"/>
</dbReference>
<dbReference type="SUPFAM" id="SSF55120">
    <property type="entry name" value="Pseudouridine synthase"/>
    <property type="match status" value="1"/>
</dbReference>
<dbReference type="GO" id="GO:0000455">
    <property type="term" value="P:enzyme-directed rRNA pseudouridine synthesis"/>
    <property type="evidence" value="ECO:0007669"/>
    <property type="project" value="TreeGrafter"/>
</dbReference>
<dbReference type="GO" id="GO:0140098">
    <property type="term" value="F:catalytic activity, acting on RNA"/>
    <property type="evidence" value="ECO:0007669"/>
    <property type="project" value="UniProtKB-ARBA"/>
</dbReference>
<dbReference type="EMBL" id="RSED01000008">
    <property type="protein sequence ID" value="RRS04114.1"/>
    <property type="molecule type" value="Genomic_DNA"/>
</dbReference>
<dbReference type="PANTHER" id="PTHR21600">
    <property type="entry name" value="MITOCHONDRIAL RNA PSEUDOURIDINE SYNTHASE"/>
    <property type="match status" value="1"/>
</dbReference>
<feature type="domain" description="Pseudouridine synthase RsuA/RluA-like" evidence="2">
    <location>
        <begin position="99"/>
        <end position="246"/>
    </location>
</feature>
<dbReference type="InterPro" id="IPR020103">
    <property type="entry name" value="PsdUridine_synth_cat_dom_sf"/>
</dbReference>
<comment type="caution">
    <text evidence="3">The sequence shown here is derived from an EMBL/GenBank/DDBJ whole genome shotgun (WGS) entry which is preliminary data.</text>
</comment>
<dbReference type="InterPro" id="IPR050188">
    <property type="entry name" value="RluA_PseudoU_synthase"/>
</dbReference>
<evidence type="ECO:0000259" key="2">
    <source>
        <dbReference type="Pfam" id="PF00849"/>
    </source>
</evidence>
<organism evidence="3 4">
    <name type="scientific">Aquabacterium soli</name>
    <dbReference type="NCBI Taxonomy" id="2493092"/>
    <lineage>
        <taxon>Bacteria</taxon>
        <taxon>Pseudomonadati</taxon>
        <taxon>Pseudomonadota</taxon>
        <taxon>Betaproteobacteria</taxon>
        <taxon>Burkholderiales</taxon>
        <taxon>Aquabacterium</taxon>
    </lineage>
</organism>
<gene>
    <name evidence="3" type="ORF">EIP75_12095</name>
</gene>
<dbReference type="InterPro" id="IPR006145">
    <property type="entry name" value="PsdUridine_synth_RsuA/RluA"/>
</dbReference>